<feature type="domain" description="AMP-binding enzyme C-terminal" evidence="4">
    <location>
        <begin position="466"/>
        <end position="542"/>
    </location>
</feature>
<sequence>MEKIWLKNWPEGVSTTLQYRLGKKPLHEYVKQNAKDTPHRTAYIYYGRQITCLEVEENSQKLANYLLEKGVKKGDRIGLFMQNCPQYIFSHYAIQKIGAIVCPLNPMYKASELEYLLNEMEAKAVISAQELYPNLEQIRAKVSTLEFIFTTNYADFLPSQPSLPIPDELKLTKVTPEGTLDLTKVFTRELKDYKNHQVNVSDDVGLMVFTSGTTGRPKGAMLTYENALFKTAASVHAQIVDDNDTWLAVMPLCHIAGMVMGVNIPVYTNTPCVLLTRFEPEATIQAIEKYKVTTWYSIAPINAGLLTYPGIQERDLSSLKINLATSFGIPVTEELSNKWKALTNGCLMFEAAYGLSETHTCDTFMPADKVVFGSCGIPTFETDIRILDLSTKEELPPGETGEITIKNPGVFKGYWKRPDATSETLKDGWVHTGDIGCISEEGYLYFKGRVKEMIKSSGYSVFPEDVEALLMEHPSIAQVAVIGVPDETRGETVKAFVVLKPDAVGSISEAEVVNWAKNHMAAYKYPRYVEFRDSLPATGAGKVLRRLLKEEKTTESKHA</sequence>
<evidence type="ECO:0000256" key="2">
    <source>
        <dbReference type="ARBA" id="ARBA00022598"/>
    </source>
</evidence>
<proteinExistence type="inferred from homology"/>
<comment type="similarity">
    <text evidence="1">Belongs to the ATP-dependent AMP-binding enzyme family.</text>
</comment>
<comment type="caution">
    <text evidence="5">The sequence shown here is derived from an EMBL/GenBank/DDBJ whole genome shotgun (WGS) entry which is preliminary data.</text>
</comment>
<dbReference type="InterPro" id="IPR025110">
    <property type="entry name" value="AMP-bd_C"/>
</dbReference>
<dbReference type="Gene3D" id="3.30.300.30">
    <property type="match status" value="1"/>
</dbReference>
<dbReference type="PANTHER" id="PTHR24096">
    <property type="entry name" value="LONG-CHAIN-FATTY-ACID--COA LIGASE"/>
    <property type="match status" value="1"/>
</dbReference>
<accession>A0ABT5V9S5</accession>
<organism evidence="5 6">
    <name type="scientific">Alkalihalobacterium chitinilyticum</name>
    <dbReference type="NCBI Taxonomy" id="2980103"/>
    <lineage>
        <taxon>Bacteria</taxon>
        <taxon>Bacillati</taxon>
        <taxon>Bacillota</taxon>
        <taxon>Bacilli</taxon>
        <taxon>Bacillales</taxon>
        <taxon>Bacillaceae</taxon>
        <taxon>Alkalihalobacterium</taxon>
    </lineage>
</organism>
<name>A0ABT5V9S5_9BACI</name>
<evidence type="ECO:0000259" key="4">
    <source>
        <dbReference type="Pfam" id="PF13193"/>
    </source>
</evidence>
<dbReference type="Proteomes" id="UP001148125">
    <property type="component" value="Unassembled WGS sequence"/>
</dbReference>
<dbReference type="PANTHER" id="PTHR24096:SF149">
    <property type="entry name" value="AMP-BINDING DOMAIN-CONTAINING PROTEIN-RELATED"/>
    <property type="match status" value="1"/>
</dbReference>
<dbReference type="Pfam" id="PF00501">
    <property type="entry name" value="AMP-binding"/>
    <property type="match status" value="1"/>
</dbReference>
<keyword evidence="6" id="KW-1185">Reference proteome</keyword>
<dbReference type="RefSeq" id="WP_275116825.1">
    <property type="nucleotide sequence ID" value="NZ_JAOTPO010000001.1"/>
</dbReference>
<dbReference type="InterPro" id="IPR045851">
    <property type="entry name" value="AMP-bd_C_sf"/>
</dbReference>
<dbReference type="Pfam" id="PF13193">
    <property type="entry name" value="AMP-binding_C"/>
    <property type="match status" value="1"/>
</dbReference>
<dbReference type="PROSITE" id="PS00455">
    <property type="entry name" value="AMP_BINDING"/>
    <property type="match status" value="1"/>
</dbReference>
<gene>
    <name evidence="5" type="ORF">N7Z68_02245</name>
</gene>
<dbReference type="InterPro" id="IPR000873">
    <property type="entry name" value="AMP-dep_synth/lig_dom"/>
</dbReference>
<dbReference type="InterPro" id="IPR020845">
    <property type="entry name" value="AMP-binding_CS"/>
</dbReference>
<protein>
    <submittedName>
        <fullName evidence="5">AMP-binding protein</fullName>
    </submittedName>
</protein>
<reference evidence="5" key="1">
    <citation type="submission" date="2024-05" db="EMBL/GenBank/DDBJ databases">
        <title>Alkalihalobacillus sp. strain MEB203 novel alkaliphilic bacterium from Lonar Lake, India.</title>
        <authorList>
            <person name="Joshi A."/>
            <person name="Thite S."/>
            <person name="Mengade P."/>
        </authorList>
    </citation>
    <scope>NUCLEOTIDE SEQUENCE</scope>
    <source>
        <strain evidence="5">MEB 203</strain>
    </source>
</reference>
<evidence type="ECO:0000256" key="1">
    <source>
        <dbReference type="ARBA" id="ARBA00006432"/>
    </source>
</evidence>
<feature type="domain" description="AMP-dependent synthetase/ligase" evidence="3">
    <location>
        <begin position="31"/>
        <end position="415"/>
    </location>
</feature>
<evidence type="ECO:0000313" key="5">
    <source>
        <dbReference type="EMBL" id="MDE5412207.1"/>
    </source>
</evidence>
<dbReference type="InterPro" id="IPR042099">
    <property type="entry name" value="ANL_N_sf"/>
</dbReference>
<evidence type="ECO:0000313" key="6">
    <source>
        <dbReference type="Proteomes" id="UP001148125"/>
    </source>
</evidence>
<dbReference type="Gene3D" id="3.40.50.12780">
    <property type="entry name" value="N-terminal domain of ligase-like"/>
    <property type="match status" value="1"/>
</dbReference>
<evidence type="ECO:0000259" key="3">
    <source>
        <dbReference type="Pfam" id="PF00501"/>
    </source>
</evidence>
<dbReference type="SUPFAM" id="SSF56801">
    <property type="entry name" value="Acetyl-CoA synthetase-like"/>
    <property type="match status" value="1"/>
</dbReference>
<keyword evidence="2" id="KW-0436">Ligase</keyword>
<dbReference type="EMBL" id="JAOTPO010000001">
    <property type="protein sequence ID" value="MDE5412207.1"/>
    <property type="molecule type" value="Genomic_DNA"/>
</dbReference>